<comment type="caution">
    <text evidence="6">The sequence shown here is derived from an EMBL/GenBank/DDBJ whole genome shotgun (WGS) entry which is preliminary data.</text>
</comment>
<evidence type="ECO:0000256" key="4">
    <source>
        <dbReference type="ARBA" id="ARBA00022840"/>
    </source>
</evidence>
<evidence type="ECO:0000256" key="3">
    <source>
        <dbReference type="ARBA" id="ARBA00022741"/>
    </source>
</evidence>
<comment type="similarity">
    <text evidence="1">Belongs to the ABC transporter superfamily.</text>
</comment>
<dbReference type="AlphaFoldDB" id="A0A8B2NGC9"/>
<evidence type="ECO:0000256" key="2">
    <source>
        <dbReference type="ARBA" id="ARBA00022448"/>
    </source>
</evidence>
<keyword evidence="7" id="KW-1185">Reference proteome</keyword>
<evidence type="ECO:0000259" key="5">
    <source>
        <dbReference type="PROSITE" id="PS50893"/>
    </source>
</evidence>
<gene>
    <name evidence="6" type="ORF">DLJ53_31625</name>
</gene>
<dbReference type="PANTHER" id="PTHR45772:SF9">
    <property type="entry name" value="CONSERVED COMPONENT OF ABC TRANSPORTER FOR NATURAL AMINO ACIDS"/>
    <property type="match status" value="1"/>
</dbReference>
<keyword evidence="2" id="KW-0813">Transport</keyword>
<organism evidence="6 7">
    <name type="scientific">Acuticoccus sediminis</name>
    <dbReference type="NCBI Taxonomy" id="2184697"/>
    <lineage>
        <taxon>Bacteria</taxon>
        <taxon>Pseudomonadati</taxon>
        <taxon>Pseudomonadota</taxon>
        <taxon>Alphaproteobacteria</taxon>
        <taxon>Hyphomicrobiales</taxon>
        <taxon>Amorphaceae</taxon>
        <taxon>Acuticoccus</taxon>
    </lineage>
</organism>
<dbReference type="InterPro" id="IPR003439">
    <property type="entry name" value="ABC_transporter-like_ATP-bd"/>
</dbReference>
<evidence type="ECO:0000256" key="1">
    <source>
        <dbReference type="ARBA" id="ARBA00005417"/>
    </source>
</evidence>
<dbReference type="PANTHER" id="PTHR45772">
    <property type="entry name" value="CONSERVED COMPONENT OF ABC TRANSPORTER FOR NATURAL AMINO ACIDS-RELATED"/>
    <property type="match status" value="1"/>
</dbReference>
<dbReference type="InterPro" id="IPR032823">
    <property type="entry name" value="BCA_ABC_TP_C"/>
</dbReference>
<protein>
    <submittedName>
        <fullName evidence="6">ABC transporter ATP-binding protein</fullName>
    </submittedName>
</protein>
<dbReference type="RefSeq" id="WP_111352336.1">
    <property type="nucleotide sequence ID" value="NZ_QHHQ01000011.1"/>
</dbReference>
<keyword evidence="4 6" id="KW-0067">ATP-binding</keyword>
<keyword evidence="3" id="KW-0547">Nucleotide-binding</keyword>
<dbReference type="Gene3D" id="3.40.50.300">
    <property type="entry name" value="P-loop containing nucleotide triphosphate hydrolases"/>
    <property type="match status" value="1"/>
</dbReference>
<feature type="domain" description="ABC transporter" evidence="5">
    <location>
        <begin position="2"/>
        <end position="249"/>
    </location>
</feature>
<reference evidence="6 7" key="1">
    <citation type="submission" date="2018-05" db="EMBL/GenBank/DDBJ databases">
        <title>Acuticoccus sediminis sp. nov., isolated from deep-sea sediment of Indian Ocean.</title>
        <authorList>
            <person name="Liu X."/>
            <person name="Lai Q."/>
            <person name="Du Y."/>
            <person name="Sun F."/>
            <person name="Zhang X."/>
            <person name="Wang S."/>
            <person name="Shao Z."/>
        </authorList>
    </citation>
    <scope>NUCLEOTIDE SEQUENCE [LARGE SCALE GENOMIC DNA]</scope>
    <source>
        <strain evidence="6 7">PTG4-2</strain>
    </source>
</reference>
<dbReference type="CDD" id="cd03219">
    <property type="entry name" value="ABC_Mj1267_LivG_branched"/>
    <property type="match status" value="1"/>
</dbReference>
<dbReference type="PROSITE" id="PS50893">
    <property type="entry name" value="ABC_TRANSPORTER_2"/>
    <property type="match status" value="1"/>
</dbReference>
<evidence type="ECO:0000313" key="7">
    <source>
        <dbReference type="Proteomes" id="UP000249590"/>
    </source>
</evidence>
<dbReference type="InterPro" id="IPR051120">
    <property type="entry name" value="ABC_AA/LPS_Transport"/>
</dbReference>
<dbReference type="SUPFAM" id="SSF52540">
    <property type="entry name" value="P-loop containing nucleoside triphosphate hydrolases"/>
    <property type="match status" value="1"/>
</dbReference>
<proteinExistence type="inferred from homology"/>
<dbReference type="Pfam" id="PF00005">
    <property type="entry name" value="ABC_tran"/>
    <property type="match status" value="1"/>
</dbReference>
<sequence length="252" mass="27348">MLKVQDIHKHFAGLHVLRGVSLEADAGRITGIIGPNGAGKSTLFSVMSGFVKADRGRITLEGRPIDRLRADQIAIAGLVRTFQVPREFTDLSVLDNLRVAASGASHESITAALLRPASRSAEERRVTERAEAMLERLRLNPVAHQSARTLSGGQKKLLELGRALLVEPRVLLVDEPFAGVAPALRDQLLEHLAALREEGVCLLVIEHDIEAIMGVSDTIFVLVDGAVLVSGRPEEVRQDRRVLDAYLGTLPT</sequence>
<dbReference type="OrthoDB" id="9806149at2"/>
<dbReference type="PROSITE" id="PS00211">
    <property type="entry name" value="ABC_TRANSPORTER_1"/>
    <property type="match status" value="1"/>
</dbReference>
<dbReference type="GO" id="GO:0016887">
    <property type="term" value="F:ATP hydrolysis activity"/>
    <property type="evidence" value="ECO:0007669"/>
    <property type="project" value="InterPro"/>
</dbReference>
<dbReference type="GO" id="GO:0005886">
    <property type="term" value="C:plasma membrane"/>
    <property type="evidence" value="ECO:0007669"/>
    <property type="project" value="TreeGrafter"/>
</dbReference>
<dbReference type="SMART" id="SM00382">
    <property type="entry name" value="AAA"/>
    <property type="match status" value="1"/>
</dbReference>
<accession>A0A8B2NGC9</accession>
<dbReference type="InterPro" id="IPR003593">
    <property type="entry name" value="AAA+_ATPase"/>
</dbReference>
<dbReference type="InterPro" id="IPR027417">
    <property type="entry name" value="P-loop_NTPase"/>
</dbReference>
<dbReference type="GO" id="GO:0005524">
    <property type="term" value="F:ATP binding"/>
    <property type="evidence" value="ECO:0007669"/>
    <property type="project" value="UniProtKB-KW"/>
</dbReference>
<evidence type="ECO:0000313" key="6">
    <source>
        <dbReference type="EMBL" id="RAH96814.1"/>
    </source>
</evidence>
<dbReference type="EMBL" id="QHHQ01000011">
    <property type="protein sequence ID" value="RAH96814.1"/>
    <property type="molecule type" value="Genomic_DNA"/>
</dbReference>
<dbReference type="InterPro" id="IPR017871">
    <property type="entry name" value="ABC_transporter-like_CS"/>
</dbReference>
<name>A0A8B2NGC9_9HYPH</name>
<dbReference type="Proteomes" id="UP000249590">
    <property type="component" value="Unassembled WGS sequence"/>
</dbReference>
<dbReference type="Pfam" id="PF12399">
    <property type="entry name" value="BCA_ABC_TP_C"/>
    <property type="match status" value="1"/>
</dbReference>